<evidence type="ECO:0000313" key="3">
    <source>
        <dbReference type="Proteomes" id="UP001054837"/>
    </source>
</evidence>
<dbReference type="AlphaFoldDB" id="A0AAV4WS77"/>
<gene>
    <name evidence="2" type="ORF">CDAR_301461</name>
</gene>
<evidence type="ECO:0000256" key="1">
    <source>
        <dbReference type="SAM" id="MobiDB-lite"/>
    </source>
</evidence>
<dbReference type="EMBL" id="BPLQ01015037">
    <property type="protein sequence ID" value="GIY85382.1"/>
    <property type="molecule type" value="Genomic_DNA"/>
</dbReference>
<proteinExistence type="predicted"/>
<organism evidence="2 3">
    <name type="scientific">Caerostris darwini</name>
    <dbReference type="NCBI Taxonomy" id="1538125"/>
    <lineage>
        <taxon>Eukaryota</taxon>
        <taxon>Metazoa</taxon>
        <taxon>Ecdysozoa</taxon>
        <taxon>Arthropoda</taxon>
        <taxon>Chelicerata</taxon>
        <taxon>Arachnida</taxon>
        <taxon>Araneae</taxon>
        <taxon>Araneomorphae</taxon>
        <taxon>Entelegynae</taxon>
        <taxon>Araneoidea</taxon>
        <taxon>Araneidae</taxon>
        <taxon>Caerostris</taxon>
    </lineage>
</organism>
<feature type="compositionally biased region" description="Polar residues" evidence="1">
    <location>
        <begin position="62"/>
        <end position="82"/>
    </location>
</feature>
<accession>A0AAV4WS77</accession>
<protein>
    <submittedName>
        <fullName evidence="2">Uncharacterized protein</fullName>
    </submittedName>
</protein>
<evidence type="ECO:0000313" key="2">
    <source>
        <dbReference type="EMBL" id="GIY85382.1"/>
    </source>
</evidence>
<comment type="caution">
    <text evidence="2">The sequence shown here is derived from an EMBL/GenBank/DDBJ whole genome shotgun (WGS) entry which is preliminary data.</text>
</comment>
<dbReference type="Proteomes" id="UP001054837">
    <property type="component" value="Unassembled WGS sequence"/>
</dbReference>
<feature type="region of interest" description="Disordered" evidence="1">
    <location>
        <begin position="59"/>
        <end position="89"/>
    </location>
</feature>
<sequence>MIPSESSTLLEKTHSTEKKDGLVNEWEIELVKRPWHIKSIANFSLEKWKGNQLVRSRKLHNAQVSTEAHRASSQNPAFANNSDTERLHV</sequence>
<reference evidence="2 3" key="1">
    <citation type="submission" date="2021-06" db="EMBL/GenBank/DDBJ databases">
        <title>Caerostris darwini draft genome.</title>
        <authorList>
            <person name="Kono N."/>
            <person name="Arakawa K."/>
        </authorList>
    </citation>
    <scope>NUCLEOTIDE SEQUENCE [LARGE SCALE GENOMIC DNA]</scope>
</reference>
<keyword evidence="3" id="KW-1185">Reference proteome</keyword>
<name>A0AAV4WS77_9ARAC</name>